<name>A0AAE5W8M2_STACR</name>
<keyword evidence="2 3" id="KW-0378">Hydrolase</keyword>
<feature type="domain" description="HotDog ACOT-type" evidence="4">
    <location>
        <begin position="9"/>
        <end position="121"/>
    </location>
</feature>
<evidence type="ECO:0000313" key="11">
    <source>
        <dbReference type="Proteomes" id="UP000242704"/>
    </source>
</evidence>
<keyword evidence="9" id="KW-1185">Reference proteome</keyword>
<dbReference type="InterPro" id="IPR033120">
    <property type="entry name" value="HOTDOG_ACOT"/>
</dbReference>
<dbReference type="InterPro" id="IPR040170">
    <property type="entry name" value="Cytosol_ACT"/>
</dbReference>
<dbReference type="InterPro" id="IPR029069">
    <property type="entry name" value="HotDog_dom_sf"/>
</dbReference>
<evidence type="ECO:0000313" key="9">
    <source>
        <dbReference type="Proteomes" id="UP000242008"/>
    </source>
</evidence>
<evidence type="ECO:0000256" key="2">
    <source>
        <dbReference type="ARBA" id="ARBA00022801"/>
    </source>
</evidence>
<dbReference type="Pfam" id="PF03061">
    <property type="entry name" value="4HBT"/>
    <property type="match status" value="1"/>
</dbReference>
<comment type="similarity">
    <text evidence="1">Belongs to the acyl coenzyme A hydrolase family.</text>
</comment>
<dbReference type="AlphaFoldDB" id="A0AAE5W8M2"/>
<protein>
    <submittedName>
        <fullName evidence="6">Acyl-CoA thioesterase</fullName>
        <ecNumber evidence="5">3.1.2.20</ecNumber>
    </submittedName>
</protein>
<evidence type="ECO:0000259" key="4">
    <source>
        <dbReference type="PROSITE" id="PS51770"/>
    </source>
</evidence>
<dbReference type="EMBL" id="JAVGJF010000066">
    <property type="protein sequence ID" value="MDQ7176133.1"/>
    <property type="molecule type" value="Genomic_DNA"/>
</dbReference>
<dbReference type="PROSITE" id="PS51770">
    <property type="entry name" value="HOTDOG_ACOT"/>
    <property type="match status" value="1"/>
</dbReference>
<organism evidence="6 11">
    <name type="scientific">Staphylococcus chromogenes</name>
    <name type="common">Staphylococcus hyicus subsp. chromogenes</name>
    <dbReference type="NCBI Taxonomy" id="46126"/>
    <lineage>
        <taxon>Bacteria</taxon>
        <taxon>Bacillati</taxon>
        <taxon>Bacillota</taxon>
        <taxon>Bacilli</taxon>
        <taxon>Bacillales</taxon>
        <taxon>Staphylococcaceae</taxon>
        <taxon>Staphylococcus</taxon>
    </lineage>
</organism>
<dbReference type="RefSeq" id="WP_037575799.1">
    <property type="nucleotide sequence ID" value="NZ_CP133242.1"/>
</dbReference>
<proteinExistence type="inferred from homology"/>
<dbReference type="Proteomes" id="UP001240157">
    <property type="component" value="Unassembled WGS sequence"/>
</dbReference>
<evidence type="ECO:0000313" key="6">
    <source>
        <dbReference type="EMBL" id="PTG13772.1"/>
    </source>
</evidence>
<dbReference type="GO" id="GO:0005829">
    <property type="term" value="C:cytosol"/>
    <property type="evidence" value="ECO:0007669"/>
    <property type="project" value="TreeGrafter"/>
</dbReference>
<accession>A0AAE5W8M2</accession>
<evidence type="ECO:0000256" key="1">
    <source>
        <dbReference type="ARBA" id="ARBA00010458"/>
    </source>
</evidence>
<dbReference type="EMBL" id="PZBZ01000033">
    <property type="protein sequence ID" value="PTG13772.1"/>
    <property type="molecule type" value="Genomic_DNA"/>
</dbReference>
<dbReference type="Gene3D" id="3.10.129.10">
    <property type="entry name" value="Hotdog Thioesterase"/>
    <property type="match status" value="1"/>
</dbReference>
<dbReference type="EC" id="3.1.2.20" evidence="5"/>
<dbReference type="PANTHER" id="PTHR11049">
    <property type="entry name" value="ACYL COENZYME A THIOESTER HYDROLASE"/>
    <property type="match status" value="1"/>
</dbReference>
<dbReference type="EMBL" id="PZAO01000006">
    <property type="protein sequence ID" value="PTG70479.1"/>
    <property type="molecule type" value="Genomic_DNA"/>
</dbReference>
<dbReference type="PANTHER" id="PTHR11049:SF24">
    <property type="entry name" value="CYTOSOLIC ACYL COENZYME A THIOESTER HYDROLASE"/>
    <property type="match status" value="1"/>
</dbReference>
<dbReference type="GO" id="GO:0009062">
    <property type="term" value="P:fatty acid catabolic process"/>
    <property type="evidence" value="ECO:0007669"/>
    <property type="project" value="TreeGrafter"/>
</dbReference>
<reference evidence="6" key="2">
    <citation type="submission" date="2018-03" db="EMBL/GenBank/DDBJ databases">
        <authorList>
            <person name="Naushad S."/>
        </authorList>
    </citation>
    <scope>NUCLEOTIDE SEQUENCE</scope>
    <source>
        <strain evidence="7">SNUC 105</strain>
        <strain evidence="8">SNUC 1363</strain>
        <strain evidence="6">SNUC 505</strain>
    </source>
</reference>
<reference evidence="5 12" key="3">
    <citation type="submission" date="2023-08" db="EMBL/GenBank/DDBJ databases">
        <title>Whole genome sequencing of Staphylococcus chromogenes NNSch 2386.</title>
        <authorList>
            <person name="Kropotov V.S."/>
            <person name="Boriskina E.V."/>
            <person name="Gordinskaya N.A."/>
            <person name="Shkurkina I.S."/>
            <person name="Kryazhev D.V."/>
            <person name="Alekseeva A.E."/>
            <person name="Makhova M.A."/>
        </authorList>
    </citation>
    <scope>NUCLEOTIDE SEQUENCE [LARGE SCALE GENOMIC DNA]</scope>
    <source>
        <strain evidence="5 12">NNSch 2386</strain>
    </source>
</reference>
<comment type="caution">
    <text evidence="6">The sequence shown here is derived from an EMBL/GenBank/DDBJ whole genome shotgun (WGS) entry which is preliminary data.</text>
</comment>
<evidence type="ECO:0000313" key="12">
    <source>
        <dbReference type="Proteomes" id="UP001240157"/>
    </source>
</evidence>
<dbReference type="GO" id="GO:0052816">
    <property type="term" value="F:long-chain fatty acyl-CoA hydrolase activity"/>
    <property type="evidence" value="ECO:0007669"/>
    <property type="project" value="TreeGrafter"/>
</dbReference>
<dbReference type="Proteomes" id="UP000242008">
    <property type="component" value="Unassembled WGS sequence"/>
</dbReference>
<evidence type="ECO:0000313" key="7">
    <source>
        <dbReference type="EMBL" id="PTG27138.1"/>
    </source>
</evidence>
<dbReference type="InterPro" id="IPR006683">
    <property type="entry name" value="Thioestr_dom"/>
</dbReference>
<dbReference type="EMBL" id="PZCM01000007">
    <property type="protein sequence ID" value="PTG27138.1"/>
    <property type="molecule type" value="Genomic_DNA"/>
</dbReference>
<evidence type="ECO:0000256" key="3">
    <source>
        <dbReference type="PROSITE-ProRule" id="PRU01106"/>
    </source>
</evidence>
<dbReference type="Proteomes" id="UP000242144">
    <property type="component" value="Unassembled WGS sequence"/>
</dbReference>
<dbReference type="Proteomes" id="UP000242704">
    <property type="component" value="Unassembled WGS sequence"/>
</dbReference>
<gene>
    <name evidence="7" type="ORF">BU638_07310</name>
    <name evidence="6" type="ORF">BU653_07090</name>
    <name evidence="8" type="ORF">BU676_03815</name>
    <name evidence="5" type="ORF">RCF65_09040</name>
</gene>
<evidence type="ECO:0000313" key="10">
    <source>
        <dbReference type="Proteomes" id="UP000242144"/>
    </source>
</evidence>
<sequence>MTKKRKAMKDAKTFKSRQVFPQDTNHLNTLFGGTMMANIDEVAAICACKHSNTQVVTASTDSVDFIRPIKNGDIMNYVAMVTYSGKSSMEICVQIYIEDVYNNEEHLAALSFLTFVALDDEGKPTEVPEVYPESEIEKWFHENAEVRVKRRKERRNESKHTLAFLENIKAQREEE</sequence>
<reference evidence="9 10" key="1">
    <citation type="journal article" date="2016" name="Front. Microbiol.">
        <title>Comprehensive Phylogenetic Analysis of Bovine Non-aureus Staphylococci Species Based on Whole-Genome Sequencing.</title>
        <authorList>
            <person name="Naushad S."/>
            <person name="Barkema H.W."/>
            <person name="Luby C."/>
            <person name="Condas L.A."/>
            <person name="Nobrega D.B."/>
            <person name="Carson D.A."/>
            <person name="De Buck J."/>
        </authorList>
    </citation>
    <scope>NUCLEOTIDE SEQUENCE [LARGE SCALE GENOMIC DNA]</scope>
    <source>
        <strain evidence="7 10">SNUC 105</strain>
        <strain evidence="8 9">SNUC 1363</strain>
        <strain evidence="6 11">SNUC 505</strain>
    </source>
</reference>
<evidence type="ECO:0000313" key="5">
    <source>
        <dbReference type="EMBL" id="MDQ7176133.1"/>
    </source>
</evidence>
<dbReference type="SUPFAM" id="SSF54637">
    <property type="entry name" value="Thioesterase/thiol ester dehydrase-isomerase"/>
    <property type="match status" value="1"/>
</dbReference>
<dbReference type="CDD" id="cd03442">
    <property type="entry name" value="BFIT_BACH"/>
    <property type="match status" value="1"/>
</dbReference>
<dbReference type="GO" id="GO:0006637">
    <property type="term" value="P:acyl-CoA metabolic process"/>
    <property type="evidence" value="ECO:0007669"/>
    <property type="project" value="TreeGrafter"/>
</dbReference>
<evidence type="ECO:0000313" key="8">
    <source>
        <dbReference type="EMBL" id="PTG70479.1"/>
    </source>
</evidence>